<comment type="function">
    <text evidence="5">Catalyzes the deamination of 5-methylthioadenosine and S-adenosyl-L-homocysteine into 5-methylthioinosine and S-inosyl-L-homocysteine, respectively. Is also able to deaminate adenosine.</text>
</comment>
<comment type="catalytic activity">
    <reaction evidence="5">
        <text>S-methyl-5'-thioadenosine + H2O + H(+) = S-methyl-5'-thioinosine + NH4(+)</text>
        <dbReference type="Rhea" id="RHEA:25025"/>
        <dbReference type="ChEBI" id="CHEBI:15377"/>
        <dbReference type="ChEBI" id="CHEBI:15378"/>
        <dbReference type="ChEBI" id="CHEBI:17509"/>
        <dbReference type="ChEBI" id="CHEBI:28938"/>
        <dbReference type="ChEBI" id="CHEBI:48595"/>
        <dbReference type="EC" id="3.5.4.31"/>
    </reaction>
</comment>
<evidence type="ECO:0000256" key="2">
    <source>
        <dbReference type="ARBA" id="ARBA00022723"/>
    </source>
</evidence>
<evidence type="ECO:0000256" key="3">
    <source>
        <dbReference type="ARBA" id="ARBA00022801"/>
    </source>
</evidence>
<dbReference type="PANTHER" id="PTHR43794">
    <property type="entry name" value="AMINOHYDROLASE SSNA-RELATED"/>
    <property type="match status" value="1"/>
</dbReference>
<dbReference type="GO" id="GO:0050270">
    <property type="term" value="F:S-adenosylhomocysteine deaminase activity"/>
    <property type="evidence" value="ECO:0007669"/>
    <property type="project" value="UniProtKB-UniRule"/>
</dbReference>
<dbReference type="FunFam" id="3.20.20.140:FF:000014">
    <property type="entry name" value="5-methylthioadenosine/S-adenosylhomocysteine deaminase"/>
    <property type="match status" value="1"/>
</dbReference>
<dbReference type="PANTHER" id="PTHR43794:SF11">
    <property type="entry name" value="AMIDOHYDROLASE-RELATED DOMAIN-CONTAINING PROTEIN"/>
    <property type="match status" value="1"/>
</dbReference>
<dbReference type="RefSeq" id="WP_216128426.1">
    <property type="nucleotide sequence ID" value="NZ_CP064782.1"/>
</dbReference>
<dbReference type="Proteomes" id="UP000683428">
    <property type="component" value="Chromosome"/>
</dbReference>
<comment type="cofactor">
    <cofactor evidence="5">
        <name>Zn(2+)</name>
        <dbReference type="ChEBI" id="CHEBI:29105"/>
    </cofactor>
    <text evidence="5">Binds 1 zinc ion per subunit.</text>
</comment>
<dbReference type="Pfam" id="PF01979">
    <property type="entry name" value="Amidohydro_1"/>
    <property type="match status" value="1"/>
</dbReference>
<keyword evidence="8" id="KW-1185">Reference proteome</keyword>
<dbReference type="CDD" id="cd01298">
    <property type="entry name" value="ATZ_TRZ_like"/>
    <property type="match status" value="1"/>
</dbReference>
<keyword evidence="4 5" id="KW-0862">Zinc</keyword>
<organism evidence="7 8">
    <name type="scientific">Azospira inquinata</name>
    <dbReference type="NCBI Taxonomy" id="2785627"/>
    <lineage>
        <taxon>Bacteria</taxon>
        <taxon>Pseudomonadati</taxon>
        <taxon>Pseudomonadota</taxon>
        <taxon>Betaproteobacteria</taxon>
        <taxon>Rhodocyclales</taxon>
        <taxon>Rhodocyclaceae</taxon>
        <taxon>Azospira</taxon>
    </lineage>
</organism>
<dbReference type="NCBIfam" id="NF006549">
    <property type="entry name" value="PRK09045.1"/>
    <property type="match status" value="1"/>
</dbReference>
<feature type="binding site" evidence="5">
    <location>
        <position position="221"/>
    </location>
    <ligand>
        <name>substrate</name>
    </ligand>
</feature>
<dbReference type="AlphaFoldDB" id="A0A975SM04"/>
<comment type="catalytic activity">
    <reaction evidence="5">
        <text>S-adenosyl-L-homocysteine + H2O + H(+) = S-inosyl-L-homocysteine + NH4(+)</text>
        <dbReference type="Rhea" id="RHEA:20716"/>
        <dbReference type="ChEBI" id="CHEBI:15377"/>
        <dbReference type="ChEBI" id="CHEBI:15378"/>
        <dbReference type="ChEBI" id="CHEBI:28938"/>
        <dbReference type="ChEBI" id="CHEBI:57856"/>
        <dbReference type="ChEBI" id="CHEBI:57985"/>
        <dbReference type="EC" id="3.5.4.28"/>
    </reaction>
</comment>
<evidence type="ECO:0000256" key="5">
    <source>
        <dbReference type="HAMAP-Rule" id="MF_01281"/>
    </source>
</evidence>
<evidence type="ECO:0000256" key="4">
    <source>
        <dbReference type="ARBA" id="ARBA00022833"/>
    </source>
</evidence>
<comment type="similarity">
    <text evidence="5">Belongs to the metallo-dependent hydrolases superfamily. MTA/SAH deaminase family.</text>
</comment>
<dbReference type="EMBL" id="CP064782">
    <property type="protein sequence ID" value="QWT48777.1"/>
    <property type="molecule type" value="Genomic_DNA"/>
</dbReference>
<feature type="binding site" evidence="5">
    <location>
        <position position="191"/>
    </location>
    <ligand>
        <name>substrate</name>
    </ligand>
</feature>
<evidence type="ECO:0000256" key="1">
    <source>
        <dbReference type="ARBA" id="ARBA00006745"/>
    </source>
</evidence>
<feature type="binding site" evidence="5">
    <location>
        <position position="71"/>
    </location>
    <ligand>
        <name>Zn(2+)</name>
        <dbReference type="ChEBI" id="CHEBI:29105"/>
    </ligand>
</feature>
<dbReference type="EC" id="3.5.4.31" evidence="5"/>
<feature type="binding site" evidence="5">
    <location>
        <position position="69"/>
    </location>
    <ligand>
        <name>Zn(2+)</name>
        <dbReference type="ChEBI" id="CHEBI:29105"/>
    </ligand>
</feature>
<dbReference type="GO" id="GO:0090614">
    <property type="term" value="F:5'-methylthioadenosine deaminase activity"/>
    <property type="evidence" value="ECO:0007669"/>
    <property type="project" value="UniProtKB-UniRule"/>
</dbReference>
<evidence type="ECO:0000259" key="6">
    <source>
        <dbReference type="Pfam" id="PF01979"/>
    </source>
</evidence>
<keyword evidence="3 5" id="KW-0378">Hydrolase</keyword>
<dbReference type="InterPro" id="IPR050287">
    <property type="entry name" value="MTA/SAH_deaminase"/>
</dbReference>
<name>A0A975SM04_9RHOO</name>
<dbReference type="KEGG" id="aiq:Azoinq_13235"/>
<feature type="binding site" evidence="5">
    <location>
        <position position="306"/>
    </location>
    <ligand>
        <name>Zn(2+)</name>
        <dbReference type="ChEBI" id="CHEBI:29105"/>
    </ligand>
</feature>
<gene>
    <name evidence="5" type="primary">mtaD</name>
    <name evidence="7" type="ORF">Azoinq_13235</name>
</gene>
<sequence length="437" mass="47716">MQTIDLLIEARWIIPVEPAHTLWENHAIAVNQGRILDILPIDQARALYFPREIKVLPGHLLIPGLVNLHTHAAMSLLRGLADDLPLMEWLQNHIWPAEGRHVSKNFVHDGTLLAAAEMLRGGITCFNDMYFFPEAAAEAAETLGIRAALGLTVLEAPTSYASDAEDCLNKGLEARDRLKAHPLLSFCLAPHAPYTVSNKTFERVLTLSEQLDLPIHVHLHETQGEIDGSLKQYGLRPLQRLQELGLLSPNLIAVHGVHFNAGEIALLAQQGCSIAHCPSSNLKLASGIPPLQAWLDAGINVGLGSDGSASNNRLDLLTEMRLASLLAKGVTQNAEAAPAHQMLRMATLNGAQALGLQDKIGSLEKGKEADICALAITAPETQPCYSPQSHLVYVLDRSAVTHVWTHGQLRLNNGELQEIGKNDLINLARLWQNKIRD</sequence>
<comment type="caution">
    <text evidence="5">Lacks conserved residue(s) required for the propagation of feature annotation.</text>
</comment>
<dbReference type="GO" id="GO:0046872">
    <property type="term" value="F:metal ion binding"/>
    <property type="evidence" value="ECO:0007669"/>
    <property type="project" value="UniProtKB-KW"/>
</dbReference>
<feature type="binding site" evidence="5">
    <location>
        <position position="218"/>
    </location>
    <ligand>
        <name>Zn(2+)</name>
        <dbReference type="ChEBI" id="CHEBI:29105"/>
    </ligand>
</feature>
<keyword evidence="2 5" id="KW-0479">Metal-binding</keyword>
<protein>
    <recommendedName>
        <fullName evidence="5">5-methylthioadenosine/S-adenosylhomocysteine deaminase</fullName>
        <shortName evidence="5">MTA/SAH deaminase</shortName>
        <ecNumber evidence="5">3.5.4.28</ecNumber>
        <ecNumber evidence="5">3.5.4.31</ecNumber>
    </recommendedName>
</protein>
<dbReference type="InterPro" id="IPR006680">
    <property type="entry name" value="Amidohydro-rel"/>
</dbReference>
<dbReference type="EC" id="3.5.4.28" evidence="5"/>
<evidence type="ECO:0000313" key="7">
    <source>
        <dbReference type="EMBL" id="QWT48777.1"/>
    </source>
</evidence>
<accession>A0A975SM04</accession>
<comment type="similarity">
    <text evidence="1">Belongs to the metallo-dependent hydrolases superfamily. ATZ/TRZ family.</text>
</comment>
<evidence type="ECO:0000313" key="8">
    <source>
        <dbReference type="Proteomes" id="UP000683428"/>
    </source>
</evidence>
<reference evidence="7" key="1">
    <citation type="submission" date="2020-11" db="EMBL/GenBank/DDBJ databases">
        <title>Azospira inquinata sp. nov.</title>
        <authorList>
            <person name="Moe W.M."/>
            <person name="Mikes M.C."/>
        </authorList>
    </citation>
    <scope>NUCLEOTIDE SEQUENCE</scope>
    <source>
        <strain evidence="7">Azo-3</strain>
    </source>
</reference>
<dbReference type="InterPro" id="IPR023512">
    <property type="entry name" value="Deaminase_MtaD/DadD"/>
</dbReference>
<feature type="domain" description="Amidohydrolase-related" evidence="6">
    <location>
        <begin position="61"/>
        <end position="409"/>
    </location>
</feature>
<proteinExistence type="inferred from homology"/>
<dbReference type="HAMAP" id="MF_01281">
    <property type="entry name" value="MTA_SAH_deamin"/>
    <property type="match status" value="1"/>
</dbReference>
<feature type="binding site" evidence="5">
    <location>
        <position position="98"/>
    </location>
    <ligand>
        <name>substrate</name>
    </ligand>
</feature>
<feature type="binding site" evidence="5">
    <location>
        <position position="306"/>
    </location>
    <ligand>
        <name>substrate</name>
    </ligand>
</feature>